<gene>
    <name evidence="8" type="ORF">BTO30_06500</name>
</gene>
<feature type="transmembrane region" description="Helical" evidence="7">
    <location>
        <begin position="146"/>
        <end position="171"/>
    </location>
</feature>
<dbReference type="InterPro" id="IPR052776">
    <property type="entry name" value="Chloro_ReproSupport/MetalTrans"/>
</dbReference>
<dbReference type="Proteomes" id="UP000185568">
    <property type="component" value="Unassembled WGS sequence"/>
</dbReference>
<evidence type="ECO:0000256" key="6">
    <source>
        <dbReference type="ARBA" id="ARBA00023136"/>
    </source>
</evidence>
<keyword evidence="2 7" id="KW-0813">Transport</keyword>
<feature type="transmembrane region" description="Helical" evidence="7">
    <location>
        <begin position="177"/>
        <end position="198"/>
    </location>
</feature>
<dbReference type="STRING" id="1714264.BTO30_06500"/>
<dbReference type="GO" id="GO:0015099">
    <property type="term" value="F:nickel cation transmembrane transporter activity"/>
    <property type="evidence" value="ECO:0007669"/>
    <property type="project" value="UniProtKB-UniRule"/>
</dbReference>
<evidence type="ECO:0000256" key="3">
    <source>
        <dbReference type="ARBA" id="ARBA00022596"/>
    </source>
</evidence>
<dbReference type="OrthoDB" id="9811044at2"/>
<keyword evidence="3" id="KW-0533">Nickel</keyword>
<proteinExistence type="inferred from homology"/>
<name>A0A1Q8Q6Z5_9BACI</name>
<reference evidence="8 9" key="1">
    <citation type="submission" date="2016-12" db="EMBL/GenBank/DDBJ databases">
        <title>Domibacillus antri genome sequencing.</title>
        <authorList>
            <person name="Verma A."/>
            <person name="Krishnamurthi S."/>
        </authorList>
    </citation>
    <scope>NUCLEOTIDE SEQUENCE [LARGE SCALE GENOMIC DNA]</scope>
    <source>
        <strain evidence="8 9">XD80</strain>
    </source>
</reference>
<keyword evidence="5 7" id="KW-1133">Transmembrane helix</keyword>
<feature type="transmembrane region" description="Helical" evidence="7">
    <location>
        <begin position="75"/>
        <end position="95"/>
    </location>
</feature>
<dbReference type="PANTHER" id="PTHR33876:SF4">
    <property type="entry name" value="CHLOROPLAST PROTEIN FOR GROWTH AND FERTILITY 2"/>
    <property type="match status" value="1"/>
</dbReference>
<evidence type="ECO:0000256" key="5">
    <source>
        <dbReference type="ARBA" id="ARBA00022989"/>
    </source>
</evidence>
<feature type="transmembrane region" description="Helical" evidence="7">
    <location>
        <begin position="44"/>
        <end position="68"/>
    </location>
</feature>
<evidence type="ECO:0000313" key="9">
    <source>
        <dbReference type="Proteomes" id="UP000185568"/>
    </source>
</evidence>
<dbReference type="InterPro" id="IPR011541">
    <property type="entry name" value="Ni/Co_transpt_high_affinity"/>
</dbReference>
<evidence type="ECO:0000256" key="7">
    <source>
        <dbReference type="RuleBase" id="RU362101"/>
    </source>
</evidence>
<dbReference type="GO" id="GO:0012505">
    <property type="term" value="C:endomembrane system"/>
    <property type="evidence" value="ECO:0007669"/>
    <property type="project" value="UniProtKB-SubCell"/>
</dbReference>
<evidence type="ECO:0000256" key="4">
    <source>
        <dbReference type="ARBA" id="ARBA00022692"/>
    </source>
</evidence>
<protein>
    <recommendedName>
        <fullName evidence="7">Nickel/cobalt efflux system</fullName>
    </recommendedName>
</protein>
<keyword evidence="9" id="KW-1185">Reference proteome</keyword>
<evidence type="ECO:0000256" key="2">
    <source>
        <dbReference type="ARBA" id="ARBA00022448"/>
    </source>
</evidence>
<sequence>MQGGLLSILLLGFTLGIKHATEPDHVIAVSTIASRTKKLSRSSLAGVFWGLGHTATLLIIGVTAVVLGQHIPENVASALEFFVGLMLVYLGLNGLRKSRTVAGKGNHQHFHKKSFVIGVIHGLAGSAAMVLLSATNADTGSEAFQFILIFGAGTVVGMLLFTTMLGLPFLVTSRKAIPVFLMRATSLISVLYGLYYMVQTGSGFFI</sequence>
<feature type="transmembrane region" description="Helical" evidence="7">
    <location>
        <begin position="115"/>
        <end position="134"/>
    </location>
</feature>
<organism evidence="8 9">
    <name type="scientific">Domibacillus antri</name>
    <dbReference type="NCBI Taxonomy" id="1714264"/>
    <lineage>
        <taxon>Bacteria</taxon>
        <taxon>Bacillati</taxon>
        <taxon>Bacillota</taxon>
        <taxon>Bacilli</taxon>
        <taxon>Bacillales</taxon>
        <taxon>Bacillaceae</taxon>
        <taxon>Domibacillus</taxon>
    </lineage>
</organism>
<dbReference type="PANTHER" id="PTHR33876">
    <property type="entry name" value="UNNAMED PRODUCT"/>
    <property type="match status" value="1"/>
</dbReference>
<comment type="similarity">
    <text evidence="7">Belongs to the NiCoT transporter (TC 2.A.52) family.</text>
</comment>
<evidence type="ECO:0000313" key="8">
    <source>
        <dbReference type="EMBL" id="OLN23065.1"/>
    </source>
</evidence>
<dbReference type="AlphaFoldDB" id="A0A1Q8Q6Z5"/>
<keyword evidence="6 7" id="KW-0472">Membrane</keyword>
<keyword evidence="4 7" id="KW-0812">Transmembrane</keyword>
<evidence type="ECO:0000256" key="1">
    <source>
        <dbReference type="ARBA" id="ARBA00004127"/>
    </source>
</evidence>
<comment type="caution">
    <text evidence="8">The sequence shown here is derived from an EMBL/GenBank/DDBJ whole genome shotgun (WGS) entry which is preliminary data.</text>
</comment>
<dbReference type="GO" id="GO:0005886">
    <property type="term" value="C:plasma membrane"/>
    <property type="evidence" value="ECO:0007669"/>
    <property type="project" value="UniProtKB-SubCell"/>
</dbReference>
<dbReference type="Pfam" id="PF03824">
    <property type="entry name" value="NicO"/>
    <property type="match status" value="1"/>
</dbReference>
<comment type="subcellular location">
    <subcellularLocation>
        <location evidence="7">Cell membrane</location>
        <topology evidence="7">Multi-pass membrane protein</topology>
    </subcellularLocation>
    <subcellularLocation>
        <location evidence="1">Endomembrane system</location>
        <topology evidence="1">Multi-pass membrane protein</topology>
    </subcellularLocation>
</comment>
<accession>A0A1Q8Q6Z5</accession>
<dbReference type="EMBL" id="MSDU01000010">
    <property type="protein sequence ID" value="OLN23065.1"/>
    <property type="molecule type" value="Genomic_DNA"/>
</dbReference>